<feature type="transmembrane region" description="Helical" evidence="1">
    <location>
        <begin position="70"/>
        <end position="91"/>
    </location>
</feature>
<dbReference type="EMBL" id="CP011025">
    <property type="protein sequence ID" value="ATC86327.1"/>
    <property type="molecule type" value="Genomic_DNA"/>
</dbReference>
<keyword evidence="1" id="KW-0812">Transmembrane</keyword>
<dbReference type="RefSeq" id="WP_010552604.1">
    <property type="nucleotide sequence ID" value="NZ_CP011025.1"/>
</dbReference>
<organism evidence="2 3">
    <name type="scientific">Pseudoalteromonas arctica A 37-1-2</name>
    <dbReference type="NCBI Taxonomy" id="1117313"/>
    <lineage>
        <taxon>Bacteria</taxon>
        <taxon>Pseudomonadati</taxon>
        <taxon>Pseudomonadota</taxon>
        <taxon>Gammaproteobacteria</taxon>
        <taxon>Alteromonadales</taxon>
        <taxon>Pseudoalteromonadaceae</taxon>
        <taxon>Pseudoalteromonas</taxon>
    </lineage>
</organism>
<name>A0A290S462_9GAMM</name>
<sequence>MHELVGVLIIVSVGLMLGALFFGGLWWTVQKSMVSTHPALWVVLSLFIRMGITLSGFYSVMTSDLLSRSWLQLPLCLFSFLIARFITTYVTRTASTSHLAKVTHHAPES</sequence>
<dbReference type="InterPro" id="IPR017581">
    <property type="entry name" value="AtpR-like"/>
</dbReference>
<keyword evidence="1" id="KW-0472">Membrane</keyword>
<dbReference type="Pfam" id="PF12966">
    <property type="entry name" value="AtpR"/>
    <property type="match status" value="1"/>
</dbReference>
<proteinExistence type="predicted"/>
<evidence type="ECO:0008006" key="4">
    <source>
        <dbReference type="Google" id="ProtNLM"/>
    </source>
</evidence>
<evidence type="ECO:0000256" key="1">
    <source>
        <dbReference type="SAM" id="Phobius"/>
    </source>
</evidence>
<protein>
    <recommendedName>
        <fullName evidence="4">ATP synthase subunit I</fullName>
    </recommendedName>
</protein>
<keyword evidence="1" id="KW-1133">Transmembrane helix</keyword>
<reference evidence="2 3" key="1">
    <citation type="journal article" date="2012" name="J. Bacteriol.">
        <title>Genome sequences of type strains of seven species of the marine bacterium Pseudoalteromonas.</title>
        <authorList>
            <person name="Xie B.B."/>
            <person name="Shu Y.L."/>
            <person name="Qin Q.L."/>
            <person name="Rong J.C."/>
            <person name="Zhang X.Y."/>
            <person name="Chen X.L."/>
            <person name="Shi M."/>
            <person name="He H.L."/>
            <person name="Zhou B.C."/>
            <person name="Zhang Y.Z."/>
        </authorList>
    </citation>
    <scope>NUCLEOTIDE SEQUENCE [LARGE SCALE GENOMIC DNA]</scope>
    <source>
        <strain evidence="2 3">A 37-1-2</strain>
    </source>
</reference>
<dbReference type="Proteomes" id="UP000016505">
    <property type="component" value="Chromosome I"/>
</dbReference>
<gene>
    <name evidence="2" type="ORF">PARC_a1749</name>
</gene>
<dbReference type="AlphaFoldDB" id="A0A290S462"/>
<feature type="transmembrane region" description="Helical" evidence="1">
    <location>
        <begin position="39"/>
        <end position="58"/>
    </location>
</feature>
<evidence type="ECO:0000313" key="2">
    <source>
        <dbReference type="EMBL" id="ATC86327.1"/>
    </source>
</evidence>
<evidence type="ECO:0000313" key="3">
    <source>
        <dbReference type="Proteomes" id="UP000016505"/>
    </source>
</evidence>
<accession>A0A290S462</accession>
<dbReference type="KEGG" id="part:PARC_a1749"/>
<dbReference type="NCBIfam" id="TIGR03165">
    <property type="entry name" value="F1F0_chp_2"/>
    <property type="match status" value="1"/>
</dbReference>
<feature type="transmembrane region" description="Helical" evidence="1">
    <location>
        <begin position="6"/>
        <end position="27"/>
    </location>
</feature>